<dbReference type="Pfam" id="PF03707">
    <property type="entry name" value="MHYT"/>
    <property type="match status" value="2"/>
</dbReference>
<feature type="compositionally biased region" description="Pro residues" evidence="2">
    <location>
        <begin position="249"/>
        <end position="261"/>
    </location>
</feature>
<accession>A0A0N8KEN8</accession>
<evidence type="ECO:0000313" key="8">
    <source>
        <dbReference type="Proteomes" id="UP000182800"/>
    </source>
</evidence>
<dbReference type="EMBL" id="FMBM01000002">
    <property type="protein sequence ID" value="SCC82217.1"/>
    <property type="molecule type" value="Genomic_DNA"/>
</dbReference>
<dbReference type="GO" id="GO:0016020">
    <property type="term" value="C:membrane"/>
    <property type="evidence" value="ECO:0007669"/>
    <property type="project" value="UniProtKB-UniRule"/>
</dbReference>
<evidence type="ECO:0000256" key="2">
    <source>
        <dbReference type="SAM" id="MobiDB-lite"/>
    </source>
</evidence>
<dbReference type="SMART" id="SM00850">
    <property type="entry name" value="LytTR"/>
    <property type="match status" value="1"/>
</dbReference>
<dbReference type="PANTHER" id="PTHR35152">
    <property type="entry name" value="DOMAIN SIGNALLING PROTEIN, PUTATIVE (AFU_ORTHOLOGUE AFUA_5G11310)-RELATED"/>
    <property type="match status" value="1"/>
</dbReference>
<feature type="region of interest" description="Disordered" evidence="2">
    <location>
        <begin position="248"/>
        <end position="288"/>
    </location>
</feature>
<dbReference type="Gene3D" id="2.40.50.1020">
    <property type="entry name" value="LytTr DNA-binding domain"/>
    <property type="match status" value="1"/>
</dbReference>
<proteinExistence type="predicted"/>
<dbReference type="InterPro" id="IPR012073">
    <property type="entry name" value="LytTR_MHYT"/>
</dbReference>
<dbReference type="OrthoDB" id="9781059at2"/>
<organism evidence="5 7">
    <name type="scientific">Saliniramus fredricksonii</name>
    <dbReference type="NCBI Taxonomy" id="1653334"/>
    <lineage>
        <taxon>Bacteria</taxon>
        <taxon>Pseudomonadati</taxon>
        <taxon>Pseudomonadota</taxon>
        <taxon>Alphaproteobacteria</taxon>
        <taxon>Hyphomicrobiales</taxon>
        <taxon>Salinarimonadaceae</taxon>
        <taxon>Saliniramus</taxon>
    </lineage>
</organism>
<evidence type="ECO:0000313" key="7">
    <source>
        <dbReference type="Proteomes" id="UP000050497"/>
    </source>
</evidence>
<keyword evidence="1" id="KW-0812">Transmembrane</keyword>
<dbReference type="InterPro" id="IPR007492">
    <property type="entry name" value="LytTR_DNA-bd_dom"/>
</dbReference>
<dbReference type="RefSeq" id="WP_074445753.1">
    <property type="nucleotide sequence ID" value="NZ_FMBM01000002.1"/>
</dbReference>
<feature type="transmembrane region" description="Helical" evidence="1">
    <location>
        <begin position="206"/>
        <end position="227"/>
    </location>
</feature>
<keyword evidence="1" id="KW-1133">Transmembrane helix</keyword>
<feature type="transmembrane region" description="Helical" evidence="1">
    <location>
        <begin position="44"/>
        <end position="64"/>
    </location>
</feature>
<keyword evidence="1" id="KW-0472">Membrane</keyword>
<feature type="compositionally biased region" description="Basic and acidic residues" evidence="2">
    <location>
        <begin position="262"/>
        <end position="278"/>
    </location>
</feature>
<dbReference type="PROSITE" id="PS50924">
    <property type="entry name" value="MHYT"/>
    <property type="match status" value="1"/>
</dbReference>
<gene>
    <name evidence="6" type="ORF">GA0071312_3198</name>
    <name evidence="5" type="ORF">HLUCCO17_05095</name>
</gene>
<comment type="caution">
    <text evidence="5">The sequence shown here is derived from an EMBL/GenBank/DDBJ whole genome shotgun (WGS) entry which is preliminary data.</text>
</comment>
<evidence type="ECO:0000259" key="4">
    <source>
        <dbReference type="PROSITE" id="PS50930"/>
    </source>
</evidence>
<evidence type="ECO:0000313" key="6">
    <source>
        <dbReference type="EMBL" id="SCC82217.1"/>
    </source>
</evidence>
<feature type="transmembrane region" description="Helical" evidence="1">
    <location>
        <begin position="141"/>
        <end position="161"/>
    </location>
</feature>
<dbReference type="PROSITE" id="PS50930">
    <property type="entry name" value="HTH_LYTTR"/>
    <property type="match status" value="1"/>
</dbReference>
<feature type="domain" description="MHYT" evidence="3">
    <location>
        <begin position="6"/>
        <end position="193"/>
    </location>
</feature>
<dbReference type="PIRSF" id="PIRSF036615">
    <property type="entry name" value="MHYT_LytTR"/>
    <property type="match status" value="1"/>
</dbReference>
<dbReference type="STRING" id="1653334.GA0071312_3198"/>
<sequence length="397" mass="42036">MILYTYDPWLVLASVAISMMAAFTGLTLTQGLSRLTKGQRQARIVMAAIALGGGIWSMHFVAMLSMRFPVLVHYDILPTTASALIAILLAGIALLLMHFGPRTHARMGLAGAILGTGIVTMHYVGINAIEGCRPVYEPAGFVIVGLIAAGMGAAAIGIAYGRRTRRNTLLATLVFGASVVVVHFSAMNWTDFVEVSRAAFDAPALANAQIALIVLLAGFVISGAFLLTAASLLDGPAEAVAAVEAMPEDTPPAVPAAPPDPASKEGEPAPPRIEKPHDPAPAAQSSASIRVPYEKDGTTFFVPAGEVFALRAEGHYSIVYIASGRVFCPWSISEAQKRLPAQFLRVHRSYLVNAARVAGFQRRKDNGYCLLDGSPSLDRVPVARSRIPELRAALGLT</sequence>
<protein>
    <submittedName>
        <fullName evidence="5">MHYT domain (Predicted integral membrane sensor domain)</fullName>
    </submittedName>
    <submittedName>
        <fullName evidence="6">MHYT domain-containing protein, NO-binding membrane sensor</fullName>
    </submittedName>
</protein>
<feature type="transmembrane region" description="Helical" evidence="1">
    <location>
        <begin position="12"/>
        <end position="32"/>
    </location>
</feature>
<keyword evidence="8" id="KW-1185">Reference proteome</keyword>
<reference evidence="5 7" key="1">
    <citation type="submission" date="2015-09" db="EMBL/GenBank/DDBJ databases">
        <title>Identification and resolution of microdiversity through metagenomic sequencing of parallel consortia.</title>
        <authorList>
            <person name="Nelson W.C."/>
            <person name="Romine M.F."/>
            <person name="Lindemann S.R."/>
        </authorList>
    </citation>
    <scope>NUCLEOTIDE SEQUENCE [LARGE SCALE GENOMIC DNA]</scope>
    <source>
        <strain evidence="5">HL-109</strain>
    </source>
</reference>
<dbReference type="AlphaFoldDB" id="A0A0N8KEN8"/>
<feature type="transmembrane region" description="Helical" evidence="1">
    <location>
        <begin position="109"/>
        <end position="129"/>
    </location>
</feature>
<dbReference type="Proteomes" id="UP000182800">
    <property type="component" value="Unassembled WGS sequence"/>
</dbReference>
<feature type="transmembrane region" description="Helical" evidence="1">
    <location>
        <begin position="76"/>
        <end position="97"/>
    </location>
</feature>
<reference evidence="6 8" key="2">
    <citation type="submission" date="2016-08" db="EMBL/GenBank/DDBJ databases">
        <authorList>
            <person name="Varghese N."/>
            <person name="Submissions Spin"/>
        </authorList>
    </citation>
    <scope>NUCLEOTIDE SEQUENCE [LARGE SCALE GENOMIC DNA]</scope>
    <source>
        <strain evidence="6 8">HL-109</strain>
    </source>
</reference>
<dbReference type="PANTHER" id="PTHR35152:SF1">
    <property type="entry name" value="DOMAIN SIGNALLING PROTEIN, PUTATIVE (AFU_ORTHOLOGUE AFUA_5G11310)-RELATED"/>
    <property type="match status" value="1"/>
</dbReference>
<dbReference type="EMBL" id="LJSX01000005">
    <property type="protein sequence ID" value="KPQ11858.1"/>
    <property type="molecule type" value="Genomic_DNA"/>
</dbReference>
<dbReference type="Pfam" id="PF04397">
    <property type="entry name" value="LytTR"/>
    <property type="match status" value="1"/>
</dbReference>
<dbReference type="InterPro" id="IPR005330">
    <property type="entry name" value="MHYT_dom"/>
</dbReference>
<dbReference type="GO" id="GO:0003677">
    <property type="term" value="F:DNA binding"/>
    <property type="evidence" value="ECO:0007669"/>
    <property type="project" value="InterPro"/>
</dbReference>
<name>A0A0N8KEN8_9HYPH</name>
<evidence type="ECO:0000313" key="5">
    <source>
        <dbReference type="EMBL" id="KPQ11858.1"/>
    </source>
</evidence>
<evidence type="ECO:0000256" key="1">
    <source>
        <dbReference type="PROSITE-ProRule" id="PRU00244"/>
    </source>
</evidence>
<evidence type="ECO:0000259" key="3">
    <source>
        <dbReference type="PROSITE" id="PS50924"/>
    </source>
</evidence>
<feature type="domain" description="HTH LytTR-type" evidence="4">
    <location>
        <begin position="291"/>
        <end position="396"/>
    </location>
</feature>
<dbReference type="Proteomes" id="UP000050497">
    <property type="component" value="Unassembled WGS sequence"/>
</dbReference>
<feature type="transmembrane region" description="Helical" evidence="1">
    <location>
        <begin position="168"/>
        <end position="186"/>
    </location>
</feature>